<dbReference type="EMBL" id="BLPG01000001">
    <property type="protein sequence ID" value="GFJ91710.1"/>
    <property type="molecule type" value="Genomic_DNA"/>
</dbReference>
<comment type="caution">
    <text evidence="1">The sequence shown here is derived from an EMBL/GenBank/DDBJ whole genome shotgun (WGS) entry which is preliminary data.</text>
</comment>
<protein>
    <submittedName>
        <fullName evidence="1">Uncharacterized protein</fullName>
    </submittedName>
</protein>
<reference evidence="1 2" key="1">
    <citation type="submission" date="2020-03" db="EMBL/GenBank/DDBJ databases">
        <title>Whole genome shotgun sequence of Phytohabitans rumicis NBRC 108638.</title>
        <authorList>
            <person name="Komaki H."/>
            <person name="Tamura T."/>
        </authorList>
    </citation>
    <scope>NUCLEOTIDE SEQUENCE [LARGE SCALE GENOMIC DNA]</scope>
    <source>
        <strain evidence="1 2">NBRC 108638</strain>
    </source>
</reference>
<dbReference type="AlphaFoldDB" id="A0A6V8L836"/>
<accession>A0A6V8L836</accession>
<gene>
    <name evidence="1" type="ORF">Prum_053520</name>
</gene>
<evidence type="ECO:0000313" key="1">
    <source>
        <dbReference type="EMBL" id="GFJ91710.1"/>
    </source>
</evidence>
<dbReference type="Proteomes" id="UP000482960">
    <property type="component" value="Unassembled WGS sequence"/>
</dbReference>
<name>A0A6V8L836_9ACTN</name>
<organism evidence="1 2">
    <name type="scientific">Phytohabitans rumicis</name>
    <dbReference type="NCBI Taxonomy" id="1076125"/>
    <lineage>
        <taxon>Bacteria</taxon>
        <taxon>Bacillati</taxon>
        <taxon>Actinomycetota</taxon>
        <taxon>Actinomycetes</taxon>
        <taxon>Micromonosporales</taxon>
        <taxon>Micromonosporaceae</taxon>
    </lineage>
</organism>
<keyword evidence="2" id="KW-1185">Reference proteome</keyword>
<reference evidence="1 2" key="2">
    <citation type="submission" date="2020-03" db="EMBL/GenBank/DDBJ databases">
        <authorList>
            <person name="Ichikawa N."/>
            <person name="Kimura A."/>
            <person name="Kitahashi Y."/>
            <person name="Uohara A."/>
        </authorList>
    </citation>
    <scope>NUCLEOTIDE SEQUENCE [LARGE SCALE GENOMIC DNA]</scope>
    <source>
        <strain evidence="1 2">NBRC 108638</strain>
    </source>
</reference>
<proteinExistence type="predicted"/>
<sequence length="169" mass="19016">MDWLVDDDLLTLHKWHRVTGGGLPFPVLIRIGKARDERPFVSGLIVGDGEPVEVTPDTLRTIRIGAILAQLFEGFDPTRPPRWEADLADQVAWGLMYEQVWRPAPVVDAGAGRGPTDGDLQRFAQVYQRERVRNPRRAMAATAEALNISVATAHRRATLCRERRYLPPK</sequence>
<evidence type="ECO:0000313" key="2">
    <source>
        <dbReference type="Proteomes" id="UP000482960"/>
    </source>
</evidence>